<dbReference type="EMBL" id="AMQN01014686">
    <property type="status" value="NOT_ANNOTATED_CDS"/>
    <property type="molecule type" value="Genomic_DNA"/>
</dbReference>
<feature type="compositionally biased region" description="Low complexity" evidence="1">
    <location>
        <begin position="1"/>
        <end position="10"/>
    </location>
</feature>
<reference evidence="2 4" key="2">
    <citation type="journal article" date="2013" name="Nature">
        <title>Insights into bilaterian evolution from three spiralian genomes.</title>
        <authorList>
            <person name="Simakov O."/>
            <person name="Marletaz F."/>
            <person name="Cho S.J."/>
            <person name="Edsinger-Gonzales E."/>
            <person name="Havlak P."/>
            <person name="Hellsten U."/>
            <person name="Kuo D.H."/>
            <person name="Larsson T."/>
            <person name="Lv J."/>
            <person name="Arendt D."/>
            <person name="Savage R."/>
            <person name="Osoegawa K."/>
            <person name="de Jong P."/>
            <person name="Grimwood J."/>
            <person name="Chapman J.A."/>
            <person name="Shapiro H."/>
            <person name="Aerts A."/>
            <person name="Otillar R.P."/>
            <person name="Terry A.Y."/>
            <person name="Boore J.L."/>
            <person name="Grigoriev I.V."/>
            <person name="Lindberg D.R."/>
            <person name="Seaver E.C."/>
            <person name="Weisblat D.A."/>
            <person name="Putnam N.H."/>
            <person name="Rokhsar D.S."/>
        </authorList>
    </citation>
    <scope>NUCLEOTIDE SEQUENCE</scope>
    <source>
        <strain evidence="2 4">I ESC-2004</strain>
    </source>
</reference>
<evidence type="ECO:0000256" key="1">
    <source>
        <dbReference type="SAM" id="MobiDB-lite"/>
    </source>
</evidence>
<organism evidence="2">
    <name type="scientific">Capitella teleta</name>
    <name type="common">Polychaete worm</name>
    <dbReference type="NCBI Taxonomy" id="283909"/>
    <lineage>
        <taxon>Eukaryota</taxon>
        <taxon>Metazoa</taxon>
        <taxon>Spiralia</taxon>
        <taxon>Lophotrochozoa</taxon>
        <taxon>Annelida</taxon>
        <taxon>Polychaeta</taxon>
        <taxon>Sedentaria</taxon>
        <taxon>Scolecida</taxon>
        <taxon>Capitellidae</taxon>
        <taxon>Capitella</taxon>
    </lineage>
</organism>
<keyword evidence="4" id="KW-1185">Reference proteome</keyword>
<name>R7T8Q2_CAPTE</name>
<dbReference type="EnsemblMetazoa" id="CapteT191628">
    <property type="protein sequence ID" value="CapteP191628"/>
    <property type="gene ID" value="CapteG191628"/>
</dbReference>
<evidence type="ECO:0000313" key="4">
    <source>
        <dbReference type="Proteomes" id="UP000014760"/>
    </source>
</evidence>
<gene>
    <name evidence="2" type="ORF">CAPTEDRAFT_191628</name>
</gene>
<feature type="non-terminal residue" evidence="2">
    <location>
        <position position="207"/>
    </location>
</feature>
<evidence type="ECO:0000313" key="3">
    <source>
        <dbReference type="EnsemblMetazoa" id="CapteP191628"/>
    </source>
</evidence>
<dbReference type="HOGENOM" id="CLU_1329207_0_0_1"/>
<dbReference type="Proteomes" id="UP000014760">
    <property type="component" value="Unassembled WGS sequence"/>
</dbReference>
<accession>R7T8Q2</accession>
<reference evidence="3" key="3">
    <citation type="submission" date="2015-06" db="UniProtKB">
        <authorList>
            <consortium name="EnsemblMetazoa"/>
        </authorList>
    </citation>
    <scope>IDENTIFICATION</scope>
</reference>
<feature type="region of interest" description="Disordered" evidence="1">
    <location>
        <begin position="1"/>
        <end position="60"/>
    </location>
</feature>
<reference evidence="4" key="1">
    <citation type="submission" date="2012-12" db="EMBL/GenBank/DDBJ databases">
        <authorList>
            <person name="Hellsten U."/>
            <person name="Grimwood J."/>
            <person name="Chapman J.A."/>
            <person name="Shapiro H."/>
            <person name="Aerts A."/>
            <person name="Otillar R.P."/>
            <person name="Terry A.Y."/>
            <person name="Boore J.L."/>
            <person name="Simakov O."/>
            <person name="Marletaz F."/>
            <person name="Cho S.-J."/>
            <person name="Edsinger-Gonzales E."/>
            <person name="Havlak P."/>
            <person name="Kuo D.-H."/>
            <person name="Larsson T."/>
            <person name="Lv J."/>
            <person name="Arendt D."/>
            <person name="Savage R."/>
            <person name="Osoegawa K."/>
            <person name="de Jong P."/>
            <person name="Lindberg D.R."/>
            <person name="Seaver E.C."/>
            <person name="Weisblat D.A."/>
            <person name="Putnam N.H."/>
            <person name="Grigoriev I.V."/>
            <person name="Rokhsar D.S."/>
        </authorList>
    </citation>
    <scope>NUCLEOTIDE SEQUENCE</scope>
    <source>
        <strain evidence="4">I ESC-2004</strain>
    </source>
</reference>
<proteinExistence type="predicted"/>
<dbReference type="EMBL" id="KB311176">
    <property type="protein sequence ID" value="ELT89788.1"/>
    <property type="molecule type" value="Genomic_DNA"/>
</dbReference>
<evidence type="ECO:0000313" key="2">
    <source>
        <dbReference type="EMBL" id="ELT89788.1"/>
    </source>
</evidence>
<sequence length="207" mass="22473">MSRASVADSSKSSEDGESDSTSDSSSGRSSKRPKAKSKVWDRVAWFSRKHRSKEAGEGPSSERQQACECCQADTTVHHYPNSEIVVQNCLKPSAARALFMQLESTGGSRDTWRPAQQRDDEAVSDGGMEEQRVPCHCMACCSCSPSQRLLGSCPAFSFIRRSNSAASLDTMLTGISSEQCHDNKVNVLLPEGSYLTESSTDAHNPLS</sequence>
<dbReference type="AlphaFoldDB" id="R7T8Q2"/>
<protein>
    <submittedName>
        <fullName evidence="2 3">Uncharacterized protein</fullName>
    </submittedName>
</protein>